<keyword evidence="9" id="KW-0732">Signal</keyword>
<accession>A0A345ULU5</accession>
<evidence type="ECO:0000259" key="11">
    <source>
        <dbReference type="PROSITE" id="PS50109"/>
    </source>
</evidence>
<evidence type="ECO:0000259" key="10">
    <source>
        <dbReference type="PROSITE" id="PS01124"/>
    </source>
</evidence>
<dbReference type="InterPro" id="IPR003661">
    <property type="entry name" value="HisK_dim/P_dom"/>
</dbReference>
<keyword evidence="3 7" id="KW-0597">Phosphoprotein</keyword>
<evidence type="ECO:0000256" key="9">
    <source>
        <dbReference type="SAM" id="SignalP"/>
    </source>
</evidence>
<dbReference type="Pfam" id="PF07495">
    <property type="entry name" value="Y_Y_Y"/>
    <property type="match status" value="1"/>
</dbReference>
<dbReference type="EMBL" id="CP027806">
    <property type="protein sequence ID" value="AXJ01447.1"/>
    <property type="molecule type" value="Genomic_DNA"/>
</dbReference>
<dbReference type="InterPro" id="IPR036890">
    <property type="entry name" value="HATPase_C_sf"/>
</dbReference>
<dbReference type="SUPFAM" id="SSF52172">
    <property type="entry name" value="CheY-like"/>
    <property type="match status" value="1"/>
</dbReference>
<keyword evidence="14" id="KW-1185">Reference proteome</keyword>
<gene>
    <name evidence="13" type="ORF">CYPRO_2199</name>
</gene>
<dbReference type="Gene3D" id="1.10.287.130">
    <property type="match status" value="1"/>
</dbReference>
<dbReference type="CDD" id="cd00082">
    <property type="entry name" value="HisKA"/>
    <property type="match status" value="1"/>
</dbReference>
<dbReference type="InterPro" id="IPR009057">
    <property type="entry name" value="Homeodomain-like_sf"/>
</dbReference>
<evidence type="ECO:0000256" key="2">
    <source>
        <dbReference type="ARBA" id="ARBA00012438"/>
    </source>
</evidence>
<organism evidence="13 14">
    <name type="scientific">Cyclonatronum proteinivorum</name>
    <dbReference type="NCBI Taxonomy" id="1457365"/>
    <lineage>
        <taxon>Bacteria</taxon>
        <taxon>Pseudomonadati</taxon>
        <taxon>Balneolota</taxon>
        <taxon>Balneolia</taxon>
        <taxon>Balneolales</taxon>
        <taxon>Cyclonatronaceae</taxon>
        <taxon>Cyclonatronum</taxon>
    </lineage>
</organism>
<keyword evidence="4" id="KW-0805">Transcription regulation</keyword>
<dbReference type="SMART" id="SM00342">
    <property type="entry name" value="HTH_ARAC"/>
    <property type="match status" value="1"/>
</dbReference>
<feature type="modified residue" description="4-aspartylphosphate" evidence="7">
    <location>
        <position position="1159"/>
    </location>
</feature>
<dbReference type="SUPFAM" id="SSF55874">
    <property type="entry name" value="ATPase domain of HSP90 chaperone/DNA topoisomerase II/histidine kinase"/>
    <property type="match status" value="1"/>
</dbReference>
<dbReference type="KEGG" id="cprv:CYPRO_2199"/>
<evidence type="ECO:0000256" key="3">
    <source>
        <dbReference type="ARBA" id="ARBA00022553"/>
    </source>
</evidence>
<dbReference type="InterPro" id="IPR036097">
    <property type="entry name" value="HisK_dim/P_sf"/>
</dbReference>
<reference evidence="13 14" key="1">
    <citation type="submission" date="2018-03" db="EMBL/GenBank/DDBJ databases">
        <title>Phenotypic and genomic properties of Cyclonatronum proteinivorum gen. nov., sp. nov., a haloalkaliphilic bacteroidete from soda lakes possessing Na+-translocating rhodopsin.</title>
        <authorList>
            <person name="Toshchakov S.V."/>
            <person name="Korzhenkov A."/>
            <person name="Samarov N.I."/>
            <person name="Kublanov I.V."/>
            <person name="Muntyan M.S."/>
            <person name="Sorokin D.Y."/>
        </authorList>
    </citation>
    <scope>NUCLEOTIDE SEQUENCE [LARGE SCALE GENOMIC DNA]</scope>
    <source>
        <strain evidence="13 14">Omega</strain>
    </source>
</reference>
<evidence type="ECO:0000256" key="4">
    <source>
        <dbReference type="ARBA" id="ARBA00023015"/>
    </source>
</evidence>
<keyword evidence="13" id="KW-0418">Kinase</keyword>
<dbReference type="PROSITE" id="PS01124">
    <property type="entry name" value="HTH_ARAC_FAMILY_2"/>
    <property type="match status" value="1"/>
</dbReference>
<dbReference type="GO" id="GO:0000155">
    <property type="term" value="F:phosphorelay sensor kinase activity"/>
    <property type="evidence" value="ECO:0007669"/>
    <property type="project" value="InterPro"/>
</dbReference>
<sequence length="1364" mass="151214">MKFFCFLILSAVLFPLFPLLPSGTAFGQQPEGFPFVRFFQAGTDFTGSDLTYAITQGPDGTILFGNDEAGIQQINGTDVRPIRFPRSNVAASFARDPFGRIYATGNADFGYLEESGLHGMQYHSLTHLVQAAAGSIPFIHTSASVGDQGAMFFAGLQSGYFYDPQQDSVLVLMPVGQFYDTNRVGSTTWLTDTASGLHTVNHQGRLTWVETPFPPGNNRIIGLQGKPAVYTFDHRLWILEDSGDWVLSGVFRYYEDKEALHVLHAGSLADGRVMIASMSGVQIFTRDGRLQHNFNSSNVLPFDISGMAYEAEDGKIWVSSPNGIAVIDFRNPLRYFPAPMGLPDRRLNVFAEWNDMLFVGSDSGLWASDASSFSQVVGNMAIFDMLETAFGLMVASSRGLLLVEEDGNIEQLSGDVFIRSIFADPDHPETYYFYDSPQALYRIVMDDTGGGHQVSLLYENTIMPFSIVKVSGEELWYSTRDFGIYQLQARSDAHGIAEITGSILWDEQRGLPAPENINIFRYQGDVAFMTDDGVYTPDATRQAAVPHPDFRDIVFGTTRRNIWPFLALQSGAFAGRVNAAVFPLLTPETPSETMQSAGAAPSYRWRNLPFGRSFELGGIIRLTESPSGRLYALAGSGLSYLNAGWENETPVSARAPRLQITGINMAADSVLFHGWSASVEDINPHVPFGMNSLRFNWSLNAFEPTDLNRYQFRLLGAETDWSAWSAETFADYRNLREGRYTFEVRGRDLYNRISEAAVFSFTVQPPWYRSVFAYMFYILFAAGLIGGSFHWRTQKLLARQQELEREVAARTSEIEHKKQQLEKLDKVKSTFFSNVSHEFRTPLTLIKGPVERLMYESSLSTAEKIGEYERILENANRLLSLIDQILNLSKMESGTYVLQLRRLDLNALLQRVAGWYRELAARKGLQFTLEIPDTPFWMYADAEQAELLFSNLLSNAVKYTETGGVTLRCLIRNETAEVLVKDTGIGIPEGEQGRIFDRYYRAQSGLLSSSGAGIGLNLVKYAADLHGIAVSLHSAEGQGTAFTLLCRAGLAHLSTEYRVLEDDGSIPAATLQVPDQVAAGSPKEEEASHPAVQAEAPEDADTDADAEDIPLLLLADDNRDIRVFIRSVLGPGYRYAECADGHQLVAQAKTLQPDLILSDVMMPGLDGIAASRILKEDPETAHIPIIMITAKGGNQNELTGLKSGANDYITKPFSPAILQARVLGQINLLMRLRRFLQQQFKASYLHTDAESATGAETEADGVNTPEWKQQIDAALHDPEFSVQDMANMLALSRSSLNRFFNSETGSSPQEYIRQRRIELACKMMARKEGSLSEIAYAAGFSSVSYFSRVFKQLKGVPPTQYAGS</sequence>
<dbReference type="RefSeq" id="WP_114984636.1">
    <property type="nucleotide sequence ID" value="NZ_CP027806.1"/>
</dbReference>
<dbReference type="SUPFAM" id="SSF47384">
    <property type="entry name" value="Homodimeric domain of signal transducing histidine kinase"/>
    <property type="match status" value="1"/>
</dbReference>
<dbReference type="SUPFAM" id="SSF63829">
    <property type="entry name" value="Calcium-dependent phosphotriesterase"/>
    <property type="match status" value="1"/>
</dbReference>
<dbReference type="PROSITE" id="PS50109">
    <property type="entry name" value="HIS_KIN"/>
    <property type="match status" value="1"/>
</dbReference>
<evidence type="ECO:0000256" key="8">
    <source>
        <dbReference type="SAM" id="MobiDB-lite"/>
    </source>
</evidence>
<evidence type="ECO:0000259" key="12">
    <source>
        <dbReference type="PROSITE" id="PS50110"/>
    </source>
</evidence>
<feature type="domain" description="Histidine kinase" evidence="11">
    <location>
        <begin position="834"/>
        <end position="1050"/>
    </location>
</feature>
<dbReference type="InterPro" id="IPR018062">
    <property type="entry name" value="HTH_AraC-typ_CS"/>
</dbReference>
<dbReference type="SMART" id="SM00387">
    <property type="entry name" value="HATPase_c"/>
    <property type="match status" value="1"/>
</dbReference>
<dbReference type="InterPro" id="IPR005467">
    <property type="entry name" value="His_kinase_dom"/>
</dbReference>
<proteinExistence type="predicted"/>
<keyword evidence="6" id="KW-0804">Transcription</keyword>
<dbReference type="InterPro" id="IPR011006">
    <property type="entry name" value="CheY-like_superfamily"/>
</dbReference>
<dbReference type="EC" id="2.7.13.3" evidence="2"/>
<evidence type="ECO:0000256" key="1">
    <source>
        <dbReference type="ARBA" id="ARBA00000085"/>
    </source>
</evidence>
<dbReference type="SMART" id="SM00448">
    <property type="entry name" value="REC"/>
    <property type="match status" value="1"/>
</dbReference>
<keyword evidence="5" id="KW-0238">DNA-binding</keyword>
<evidence type="ECO:0000256" key="5">
    <source>
        <dbReference type="ARBA" id="ARBA00023125"/>
    </source>
</evidence>
<dbReference type="PANTHER" id="PTHR43547">
    <property type="entry name" value="TWO-COMPONENT HISTIDINE KINASE"/>
    <property type="match status" value="1"/>
</dbReference>
<dbReference type="Gene3D" id="3.30.565.10">
    <property type="entry name" value="Histidine kinase-like ATPase, C-terminal domain"/>
    <property type="match status" value="1"/>
</dbReference>
<feature type="domain" description="Response regulatory" evidence="12">
    <location>
        <begin position="1111"/>
        <end position="1226"/>
    </location>
</feature>
<evidence type="ECO:0000313" key="14">
    <source>
        <dbReference type="Proteomes" id="UP000254808"/>
    </source>
</evidence>
<dbReference type="InterPro" id="IPR003594">
    <property type="entry name" value="HATPase_dom"/>
</dbReference>
<feature type="domain" description="HTH araC/xylS-type" evidence="10">
    <location>
        <begin position="1265"/>
        <end position="1364"/>
    </location>
</feature>
<dbReference type="InterPro" id="IPR015943">
    <property type="entry name" value="WD40/YVTN_repeat-like_dom_sf"/>
</dbReference>
<dbReference type="Gene3D" id="2.130.10.10">
    <property type="entry name" value="YVTN repeat-like/Quinoprotein amine dehydrogenase"/>
    <property type="match status" value="1"/>
</dbReference>
<dbReference type="GO" id="GO:0043565">
    <property type="term" value="F:sequence-specific DNA binding"/>
    <property type="evidence" value="ECO:0007669"/>
    <property type="project" value="InterPro"/>
</dbReference>
<dbReference type="InterPro" id="IPR013783">
    <property type="entry name" value="Ig-like_fold"/>
</dbReference>
<dbReference type="OrthoDB" id="358279at2"/>
<dbReference type="Pfam" id="PF00072">
    <property type="entry name" value="Response_reg"/>
    <property type="match status" value="1"/>
</dbReference>
<feature type="signal peptide" evidence="9">
    <location>
        <begin position="1"/>
        <end position="27"/>
    </location>
</feature>
<dbReference type="InterPro" id="IPR001789">
    <property type="entry name" value="Sig_transdc_resp-reg_receiver"/>
</dbReference>
<dbReference type="PROSITE" id="PS00041">
    <property type="entry name" value="HTH_ARAC_FAMILY_1"/>
    <property type="match status" value="1"/>
</dbReference>
<dbReference type="Pfam" id="PF02518">
    <property type="entry name" value="HATPase_c"/>
    <property type="match status" value="1"/>
</dbReference>
<dbReference type="Gene3D" id="2.60.40.10">
    <property type="entry name" value="Immunoglobulins"/>
    <property type="match status" value="1"/>
</dbReference>
<comment type="catalytic activity">
    <reaction evidence="1">
        <text>ATP + protein L-histidine = ADP + protein N-phospho-L-histidine.</text>
        <dbReference type="EC" id="2.7.13.3"/>
    </reaction>
</comment>
<evidence type="ECO:0000256" key="7">
    <source>
        <dbReference type="PROSITE-ProRule" id="PRU00169"/>
    </source>
</evidence>
<feature type="region of interest" description="Disordered" evidence="8">
    <location>
        <begin position="1076"/>
        <end position="1103"/>
    </location>
</feature>
<dbReference type="PANTHER" id="PTHR43547:SF2">
    <property type="entry name" value="HYBRID SIGNAL TRANSDUCTION HISTIDINE KINASE C"/>
    <property type="match status" value="1"/>
</dbReference>
<dbReference type="Gene3D" id="3.40.50.2300">
    <property type="match status" value="1"/>
</dbReference>
<dbReference type="Pfam" id="PF12833">
    <property type="entry name" value="HTH_18"/>
    <property type="match status" value="1"/>
</dbReference>
<dbReference type="InterPro" id="IPR018060">
    <property type="entry name" value="HTH_AraC"/>
</dbReference>
<evidence type="ECO:0000256" key="6">
    <source>
        <dbReference type="ARBA" id="ARBA00023163"/>
    </source>
</evidence>
<name>A0A345ULU5_9BACT</name>
<protein>
    <recommendedName>
        <fullName evidence="2">histidine kinase</fullName>
        <ecNumber evidence="2">2.7.13.3</ecNumber>
    </recommendedName>
</protein>
<dbReference type="InterPro" id="IPR004358">
    <property type="entry name" value="Sig_transdc_His_kin-like_C"/>
</dbReference>
<dbReference type="Gene3D" id="1.10.10.60">
    <property type="entry name" value="Homeodomain-like"/>
    <property type="match status" value="1"/>
</dbReference>
<dbReference type="SUPFAM" id="SSF46689">
    <property type="entry name" value="Homeodomain-like"/>
    <property type="match status" value="1"/>
</dbReference>
<evidence type="ECO:0000313" key="13">
    <source>
        <dbReference type="EMBL" id="AXJ01447.1"/>
    </source>
</evidence>
<dbReference type="PRINTS" id="PR00344">
    <property type="entry name" value="BCTRLSENSOR"/>
</dbReference>
<feature type="chain" id="PRO_5016765630" description="histidine kinase" evidence="9">
    <location>
        <begin position="28"/>
        <end position="1364"/>
    </location>
</feature>
<keyword evidence="13" id="KW-0808">Transferase</keyword>
<dbReference type="PROSITE" id="PS50110">
    <property type="entry name" value="RESPONSE_REGULATORY"/>
    <property type="match status" value="1"/>
</dbReference>
<dbReference type="InterPro" id="IPR011123">
    <property type="entry name" value="Y_Y_Y"/>
</dbReference>
<dbReference type="GO" id="GO:0003700">
    <property type="term" value="F:DNA-binding transcription factor activity"/>
    <property type="evidence" value="ECO:0007669"/>
    <property type="project" value="InterPro"/>
</dbReference>
<dbReference type="SMART" id="SM00388">
    <property type="entry name" value="HisKA"/>
    <property type="match status" value="1"/>
</dbReference>
<dbReference type="Pfam" id="PF00512">
    <property type="entry name" value="HisKA"/>
    <property type="match status" value="1"/>
</dbReference>
<dbReference type="Proteomes" id="UP000254808">
    <property type="component" value="Chromosome"/>
</dbReference>